<proteinExistence type="predicted"/>
<protein>
    <recommendedName>
        <fullName evidence="3">SWIM-type domain-containing protein</fullName>
    </recommendedName>
</protein>
<comment type="caution">
    <text evidence="1">The sequence shown here is derived from an EMBL/GenBank/DDBJ whole genome shotgun (WGS) entry which is preliminary data.</text>
</comment>
<dbReference type="EMBL" id="NMUH01008254">
    <property type="protein sequence ID" value="MQM18526.1"/>
    <property type="molecule type" value="Genomic_DNA"/>
</dbReference>
<evidence type="ECO:0000313" key="2">
    <source>
        <dbReference type="Proteomes" id="UP000652761"/>
    </source>
</evidence>
<sequence length="202" mass="23424">MELNSADAKEWVLRNDVDHWSHARFPGQRKIDVALWDTPYCPKVHKIIERNLQEGRSLEICHSDGIKFEVIESMKMYAVDLHQQTYSCGHWQLVKISCKHACTTIGNNKEAVSQYVSAFYSTEVYRAAYETNIQPIPTFDMPNLPQPSDILIKPPTTNRFPGRPRKRRIHSRGEVEHAYICSRCKQIGHNRRTCSNPPYNPE</sequence>
<evidence type="ECO:0000313" key="1">
    <source>
        <dbReference type="EMBL" id="MQM18526.1"/>
    </source>
</evidence>
<reference evidence="1" key="1">
    <citation type="submission" date="2017-07" db="EMBL/GenBank/DDBJ databases">
        <title>Taro Niue Genome Assembly and Annotation.</title>
        <authorList>
            <person name="Atibalentja N."/>
            <person name="Keating K."/>
            <person name="Fields C.J."/>
        </authorList>
    </citation>
    <scope>NUCLEOTIDE SEQUENCE</scope>
    <source>
        <strain evidence="1">Niue_2</strain>
        <tissue evidence="1">Leaf</tissue>
    </source>
</reference>
<dbReference type="PANTHER" id="PTHR31973">
    <property type="entry name" value="POLYPROTEIN, PUTATIVE-RELATED"/>
    <property type="match status" value="1"/>
</dbReference>
<keyword evidence="2" id="KW-1185">Reference proteome</keyword>
<dbReference type="Proteomes" id="UP000652761">
    <property type="component" value="Unassembled WGS sequence"/>
</dbReference>
<gene>
    <name evidence="1" type="ORF">Taro_051519</name>
</gene>
<organism evidence="1 2">
    <name type="scientific">Colocasia esculenta</name>
    <name type="common">Wild taro</name>
    <name type="synonym">Arum esculentum</name>
    <dbReference type="NCBI Taxonomy" id="4460"/>
    <lineage>
        <taxon>Eukaryota</taxon>
        <taxon>Viridiplantae</taxon>
        <taxon>Streptophyta</taxon>
        <taxon>Embryophyta</taxon>
        <taxon>Tracheophyta</taxon>
        <taxon>Spermatophyta</taxon>
        <taxon>Magnoliopsida</taxon>
        <taxon>Liliopsida</taxon>
        <taxon>Araceae</taxon>
        <taxon>Aroideae</taxon>
        <taxon>Colocasieae</taxon>
        <taxon>Colocasia</taxon>
    </lineage>
</organism>
<dbReference type="OrthoDB" id="687700at2759"/>
<accession>A0A843XGT6</accession>
<dbReference type="PANTHER" id="PTHR31973:SF187">
    <property type="entry name" value="MUTATOR TRANSPOSASE MUDRA PROTEIN"/>
    <property type="match status" value="1"/>
</dbReference>
<evidence type="ECO:0008006" key="3">
    <source>
        <dbReference type="Google" id="ProtNLM"/>
    </source>
</evidence>
<name>A0A843XGT6_COLES</name>
<dbReference type="AlphaFoldDB" id="A0A843XGT6"/>